<accession>A0A645HM98</accession>
<proteinExistence type="predicted"/>
<dbReference type="EMBL" id="VSSQ01096401">
    <property type="protein sequence ID" value="MPN40168.1"/>
    <property type="molecule type" value="Genomic_DNA"/>
</dbReference>
<name>A0A645HM98_9ZZZZ</name>
<sequence length="69" mass="7746">MKGAYFHEENEIGFPFAYAGAHRGDFCRMRTCFTGIFLLPLACADCGIHDGTRTCRYCDHGYEGPRGYA</sequence>
<reference evidence="1" key="1">
    <citation type="submission" date="2019-08" db="EMBL/GenBank/DDBJ databases">
        <authorList>
            <person name="Kucharzyk K."/>
            <person name="Murdoch R.W."/>
            <person name="Higgins S."/>
            <person name="Loffler F."/>
        </authorList>
    </citation>
    <scope>NUCLEOTIDE SEQUENCE</scope>
</reference>
<gene>
    <name evidence="1" type="ORF">SDC9_187704</name>
</gene>
<organism evidence="1">
    <name type="scientific">bioreactor metagenome</name>
    <dbReference type="NCBI Taxonomy" id="1076179"/>
    <lineage>
        <taxon>unclassified sequences</taxon>
        <taxon>metagenomes</taxon>
        <taxon>ecological metagenomes</taxon>
    </lineage>
</organism>
<comment type="caution">
    <text evidence="1">The sequence shown here is derived from an EMBL/GenBank/DDBJ whole genome shotgun (WGS) entry which is preliminary data.</text>
</comment>
<evidence type="ECO:0000313" key="1">
    <source>
        <dbReference type="EMBL" id="MPN40168.1"/>
    </source>
</evidence>
<protein>
    <submittedName>
        <fullName evidence="1">Uncharacterized protein</fullName>
    </submittedName>
</protein>
<dbReference type="AlphaFoldDB" id="A0A645HM98"/>